<feature type="region of interest" description="Disordered" evidence="1">
    <location>
        <begin position="101"/>
        <end position="140"/>
    </location>
</feature>
<feature type="compositionally biased region" description="Acidic residues" evidence="1">
    <location>
        <begin position="126"/>
        <end position="139"/>
    </location>
</feature>
<comment type="caution">
    <text evidence="2">The sequence shown here is derived from an EMBL/GenBank/DDBJ whole genome shotgun (WGS) entry which is preliminary data.</text>
</comment>
<dbReference type="Proteomes" id="UP001200034">
    <property type="component" value="Unassembled WGS sequence"/>
</dbReference>
<dbReference type="InterPro" id="IPR026756">
    <property type="entry name" value="NuSAP"/>
</dbReference>
<evidence type="ECO:0000256" key="1">
    <source>
        <dbReference type="SAM" id="MobiDB-lite"/>
    </source>
</evidence>
<dbReference type="Pfam" id="PF16006">
    <property type="entry name" value="NUSAP"/>
    <property type="match status" value="1"/>
</dbReference>
<proteinExistence type="predicted"/>
<feature type="compositionally biased region" description="Basic residues" evidence="1">
    <location>
        <begin position="102"/>
        <end position="119"/>
    </location>
</feature>
<evidence type="ECO:0000313" key="3">
    <source>
        <dbReference type="Proteomes" id="UP001200034"/>
    </source>
</evidence>
<gene>
    <name evidence="2" type="ORF">KR093_002987</name>
</gene>
<feature type="region of interest" description="Disordered" evidence="1">
    <location>
        <begin position="1"/>
        <end position="70"/>
    </location>
</feature>
<dbReference type="GO" id="GO:0040001">
    <property type="term" value="P:establishment of mitotic spindle localization"/>
    <property type="evidence" value="ECO:0007669"/>
    <property type="project" value="InterPro"/>
</dbReference>
<name>A0AAD4KEL7_9MUSC</name>
<dbReference type="GO" id="GO:0005819">
    <property type="term" value="C:spindle"/>
    <property type="evidence" value="ECO:0007669"/>
    <property type="project" value="InterPro"/>
</dbReference>
<protein>
    <submittedName>
        <fullName evidence="2">Uncharacterized protein</fullName>
    </submittedName>
</protein>
<dbReference type="GO" id="GO:0000281">
    <property type="term" value="P:mitotic cytokinesis"/>
    <property type="evidence" value="ECO:0007669"/>
    <property type="project" value="InterPro"/>
</dbReference>
<feature type="non-terminal residue" evidence="2">
    <location>
        <position position="1"/>
    </location>
</feature>
<sequence>INTPVAKKTRSAARLKSCDEELQTKTPNASTSMRLLSETPRRSARKSVRPPKDYTDIIENNGMRSARKDNSNKMLTPIDAVGEAETVEDVTHKWSAVDVGRASRKRTRKAKRAASKKAKLQVELEGQAEDNDENQEEQEMSLKDATISEIVTDAKQSSVKKAATKFTGTEAEATAKAETVPEVENETSAVPVAELAIKSSTVPASEVTVTAAIETVKAVETVVEVEALNHSLDAPAMLVTAEDMNDLGLSPLTKQEELVKLDDDENEEMPSLILLDDEDPAEALNRTFEIDETEEEQSNELPQSPLMDLEMPKLQMSPEVPIKVVLTDENEAETTLLKASDTPKSTKLQAYKFPTPFKSKSKLNLKFGDIKNSNKKNILNSSTACRSRRSKSVCDLTQEQPKTVSFYSPIEVSTVSDIDKRWEGFNTSHVTKRRKRSKSLDTSIVKSKIPRPKFFGANKAPLPLPVKMKARTKLPNFAAIHQKHFSKMENLVDHIERKAVRAKELTSSAKKIISGTTASAQKSSAKKLPLNNTLAAVRVPPKAQKKIALSESLMTPMKNEEAERKRNLPTPRNIIVAQPQQAMTSSRLPLLTKPAVQKAKIVTSTAATNVATKPAVAASSIVQNKLEARRKRHMEMFKGRTTKENRSDLIRGVRSNRRFELQMEHRRQMNEN</sequence>
<feature type="non-terminal residue" evidence="2">
    <location>
        <position position="672"/>
    </location>
</feature>
<dbReference type="GO" id="GO:0005874">
    <property type="term" value="C:microtubule"/>
    <property type="evidence" value="ECO:0007669"/>
    <property type="project" value="InterPro"/>
</dbReference>
<feature type="compositionally biased region" description="Polar residues" evidence="1">
    <location>
        <begin position="24"/>
        <end position="34"/>
    </location>
</feature>
<evidence type="ECO:0000313" key="2">
    <source>
        <dbReference type="EMBL" id="KAH8388290.1"/>
    </source>
</evidence>
<dbReference type="EMBL" id="JAJJHW010000014">
    <property type="protein sequence ID" value="KAH8388290.1"/>
    <property type="molecule type" value="Genomic_DNA"/>
</dbReference>
<dbReference type="AlphaFoldDB" id="A0AAD4KEL7"/>
<accession>A0AAD4KEL7</accession>
<keyword evidence="3" id="KW-1185">Reference proteome</keyword>
<reference evidence="2" key="1">
    <citation type="journal article" date="2021" name="Mol. Ecol. Resour.">
        <title>Phylogenomic analyses of the genus Drosophila reveals genomic signals of climate adaptation.</title>
        <authorList>
            <person name="Li F."/>
            <person name="Rane R.V."/>
            <person name="Luria V."/>
            <person name="Xiong Z."/>
            <person name="Chen J."/>
            <person name="Li Z."/>
            <person name="Catullo R.A."/>
            <person name="Griffin P.C."/>
            <person name="Schiffer M."/>
            <person name="Pearce S."/>
            <person name="Lee S.F."/>
            <person name="McElroy K."/>
            <person name="Stocker A."/>
            <person name="Shirriffs J."/>
            <person name="Cockerell F."/>
            <person name="Coppin C."/>
            <person name="Sgro C.M."/>
            <person name="Karger A."/>
            <person name="Cain J.W."/>
            <person name="Weber J.A."/>
            <person name="Santpere G."/>
            <person name="Kirschner M.W."/>
            <person name="Hoffmann A.A."/>
            <person name="Oakeshott J.G."/>
            <person name="Zhang G."/>
        </authorList>
    </citation>
    <scope>NUCLEOTIDE SEQUENCE</scope>
    <source>
        <strain evidence="2">BGI-SZ-2011g</strain>
    </source>
</reference>
<organism evidence="2 3">
    <name type="scientific">Drosophila rubida</name>
    <dbReference type="NCBI Taxonomy" id="30044"/>
    <lineage>
        <taxon>Eukaryota</taxon>
        <taxon>Metazoa</taxon>
        <taxon>Ecdysozoa</taxon>
        <taxon>Arthropoda</taxon>
        <taxon>Hexapoda</taxon>
        <taxon>Insecta</taxon>
        <taxon>Pterygota</taxon>
        <taxon>Neoptera</taxon>
        <taxon>Endopterygota</taxon>
        <taxon>Diptera</taxon>
        <taxon>Brachycera</taxon>
        <taxon>Muscomorpha</taxon>
        <taxon>Ephydroidea</taxon>
        <taxon>Drosophilidae</taxon>
        <taxon>Drosophila</taxon>
    </lineage>
</organism>